<dbReference type="OrthoDB" id="6057486at2"/>
<keyword evidence="2" id="KW-0238">DNA-binding</keyword>
<dbReference type="AlphaFoldDB" id="A0A2V3UEB3"/>
<keyword evidence="3" id="KW-0804">Transcription</keyword>
<evidence type="ECO:0000259" key="6">
    <source>
        <dbReference type="PROSITE" id="PS51078"/>
    </source>
</evidence>
<feature type="region of interest" description="Disordered" evidence="4">
    <location>
        <begin position="1"/>
        <end position="31"/>
    </location>
</feature>
<evidence type="ECO:0000313" key="8">
    <source>
        <dbReference type="Proteomes" id="UP000248021"/>
    </source>
</evidence>
<evidence type="ECO:0000256" key="3">
    <source>
        <dbReference type="ARBA" id="ARBA00023163"/>
    </source>
</evidence>
<dbReference type="Gene3D" id="1.10.10.10">
    <property type="entry name" value="Winged helix-like DNA-binding domain superfamily/Winged helix DNA-binding domain"/>
    <property type="match status" value="1"/>
</dbReference>
<comment type="caution">
    <text evidence="7">The sequence shown here is derived from an EMBL/GenBank/DDBJ whole genome shotgun (WGS) entry which is preliminary data.</text>
</comment>
<evidence type="ECO:0000256" key="4">
    <source>
        <dbReference type="SAM" id="MobiDB-lite"/>
    </source>
</evidence>
<dbReference type="Proteomes" id="UP000248021">
    <property type="component" value="Unassembled WGS sequence"/>
</dbReference>
<evidence type="ECO:0000259" key="5">
    <source>
        <dbReference type="PROSITE" id="PS51077"/>
    </source>
</evidence>
<feature type="compositionally biased region" description="Basic and acidic residues" evidence="4">
    <location>
        <begin position="17"/>
        <end position="26"/>
    </location>
</feature>
<keyword evidence="8" id="KW-1185">Reference proteome</keyword>
<feature type="domain" description="HTH iclR-type" evidence="5">
    <location>
        <begin position="32"/>
        <end position="91"/>
    </location>
</feature>
<feature type="domain" description="IclR-ED" evidence="6">
    <location>
        <begin position="92"/>
        <end position="274"/>
    </location>
</feature>
<dbReference type="Pfam" id="PF09339">
    <property type="entry name" value="HTH_IclR"/>
    <property type="match status" value="1"/>
</dbReference>
<dbReference type="Gene3D" id="3.30.450.40">
    <property type="match status" value="1"/>
</dbReference>
<accession>A0A2V3UEB3</accession>
<proteinExistence type="predicted"/>
<evidence type="ECO:0000313" key="7">
    <source>
        <dbReference type="EMBL" id="PXW63307.1"/>
    </source>
</evidence>
<dbReference type="PROSITE" id="PS51078">
    <property type="entry name" value="ICLR_ED"/>
    <property type="match status" value="1"/>
</dbReference>
<sequence>MRKPLSTGSRESSAEPGRTKEHRPEIHSTQGAQTLMRGLDVLEAIAAGATDLPALAKTLGTTRTTTHRLASALVDRRYLNFTPREGYSLGPKLLELGFQARRDMPLSKTAHRHLVRLAEQTLDTVQLGILDDGVVFYIDKVPGQRRFEIRSTIGDRRPVWSTGLGKALVLDMDEARWAGFFDARGAGLPPPTLEARETFLEQMRTYARAGVAYDLEESEPQLRCVAAPIRDASGAIVAAVSVSSIAQYMQPERMQTLSRDVLETAMTISSALGWRASGGPVADDQRPE</sequence>
<dbReference type="GO" id="GO:0003677">
    <property type="term" value="F:DNA binding"/>
    <property type="evidence" value="ECO:0007669"/>
    <property type="project" value="UniProtKB-KW"/>
</dbReference>
<dbReference type="InterPro" id="IPR029016">
    <property type="entry name" value="GAF-like_dom_sf"/>
</dbReference>
<dbReference type="SUPFAM" id="SSF46785">
    <property type="entry name" value="Winged helix' DNA-binding domain"/>
    <property type="match status" value="1"/>
</dbReference>
<protein>
    <submittedName>
        <fullName evidence="7">IclR family transcriptional regulator</fullName>
    </submittedName>
</protein>
<keyword evidence="1" id="KW-0805">Transcription regulation</keyword>
<dbReference type="SMART" id="SM00346">
    <property type="entry name" value="HTH_ICLR"/>
    <property type="match status" value="1"/>
</dbReference>
<dbReference type="Pfam" id="PF01614">
    <property type="entry name" value="IclR_C"/>
    <property type="match status" value="1"/>
</dbReference>
<dbReference type="InterPro" id="IPR005471">
    <property type="entry name" value="Tscrpt_reg_IclR_N"/>
</dbReference>
<gene>
    <name evidence="7" type="ORF">C7450_102222</name>
</gene>
<dbReference type="PROSITE" id="PS51077">
    <property type="entry name" value="HTH_ICLR"/>
    <property type="match status" value="1"/>
</dbReference>
<dbReference type="InterPro" id="IPR036388">
    <property type="entry name" value="WH-like_DNA-bd_sf"/>
</dbReference>
<dbReference type="InterPro" id="IPR050707">
    <property type="entry name" value="HTH_MetabolicPath_Reg"/>
</dbReference>
<dbReference type="PANTHER" id="PTHR30136">
    <property type="entry name" value="HELIX-TURN-HELIX TRANSCRIPTIONAL REGULATOR, ICLR FAMILY"/>
    <property type="match status" value="1"/>
</dbReference>
<dbReference type="InterPro" id="IPR036390">
    <property type="entry name" value="WH_DNA-bd_sf"/>
</dbReference>
<dbReference type="RefSeq" id="WP_110373456.1">
    <property type="nucleotide sequence ID" value="NZ_JAHBRY010000002.1"/>
</dbReference>
<dbReference type="GO" id="GO:0003700">
    <property type="term" value="F:DNA-binding transcription factor activity"/>
    <property type="evidence" value="ECO:0007669"/>
    <property type="project" value="TreeGrafter"/>
</dbReference>
<reference evidence="7 8" key="1">
    <citation type="submission" date="2018-05" db="EMBL/GenBank/DDBJ databases">
        <title>Genomic Encyclopedia of Type Strains, Phase IV (KMG-IV): sequencing the most valuable type-strain genomes for metagenomic binning, comparative biology and taxonomic classification.</title>
        <authorList>
            <person name="Goeker M."/>
        </authorList>
    </citation>
    <scope>NUCLEOTIDE SEQUENCE [LARGE SCALE GENOMIC DNA]</scope>
    <source>
        <strain evidence="7 8">DSM 6462</strain>
    </source>
</reference>
<dbReference type="SUPFAM" id="SSF55781">
    <property type="entry name" value="GAF domain-like"/>
    <property type="match status" value="1"/>
</dbReference>
<evidence type="ECO:0000256" key="2">
    <source>
        <dbReference type="ARBA" id="ARBA00023125"/>
    </source>
</evidence>
<dbReference type="EMBL" id="QJJK01000002">
    <property type="protein sequence ID" value="PXW63307.1"/>
    <property type="molecule type" value="Genomic_DNA"/>
</dbReference>
<evidence type="ECO:0000256" key="1">
    <source>
        <dbReference type="ARBA" id="ARBA00023015"/>
    </source>
</evidence>
<dbReference type="InterPro" id="IPR014757">
    <property type="entry name" value="Tscrpt_reg_IclR_C"/>
</dbReference>
<organism evidence="7 8">
    <name type="scientific">Chelatococcus asaccharovorans</name>
    <dbReference type="NCBI Taxonomy" id="28210"/>
    <lineage>
        <taxon>Bacteria</taxon>
        <taxon>Pseudomonadati</taxon>
        <taxon>Pseudomonadota</taxon>
        <taxon>Alphaproteobacteria</taxon>
        <taxon>Hyphomicrobiales</taxon>
        <taxon>Chelatococcaceae</taxon>
        <taxon>Chelatococcus</taxon>
    </lineage>
</organism>
<dbReference type="PANTHER" id="PTHR30136:SF24">
    <property type="entry name" value="HTH-TYPE TRANSCRIPTIONAL REPRESSOR ALLR"/>
    <property type="match status" value="1"/>
</dbReference>
<name>A0A2V3UEB3_9HYPH</name>
<dbReference type="GO" id="GO:0045892">
    <property type="term" value="P:negative regulation of DNA-templated transcription"/>
    <property type="evidence" value="ECO:0007669"/>
    <property type="project" value="TreeGrafter"/>
</dbReference>
<feature type="compositionally biased region" description="Polar residues" evidence="4">
    <location>
        <begin position="1"/>
        <end position="11"/>
    </location>
</feature>